<dbReference type="GeneID" id="19204687"/>
<dbReference type="Proteomes" id="UP000053558">
    <property type="component" value="Unassembled WGS sequence"/>
</dbReference>
<evidence type="ECO:0000313" key="3">
    <source>
        <dbReference type="EMBL" id="EIW84845.1"/>
    </source>
</evidence>
<accession>A0A5M3N1R3</accession>
<dbReference type="Pfam" id="PF10075">
    <property type="entry name" value="CSN8_PSD8_EIF3K"/>
    <property type="match status" value="1"/>
</dbReference>
<reference evidence="4" key="1">
    <citation type="journal article" date="2012" name="Science">
        <title>The Paleozoic origin of enzymatic lignin decomposition reconstructed from 31 fungal genomes.</title>
        <authorList>
            <person name="Floudas D."/>
            <person name="Binder M."/>
            <person name="Riley R."/>
            <person name="Barry K."/>
            <person name="Blanchette R.A."/>
            <person name="Henrissat B."/>
            <person name="Martinez A.T."/>
            <person name="Otillar R."/>
            <person name="Spatafora J.W."/>
            <person name="Yadav J.S."/>
            <person name="Aerts A."/>
            <person name="Benoit I."/>
            <person name="Boyd A."/>
            <person name="Carlson A."/>
            <person name="Copeland A."/>
            <person name="Coutinho P.M."/>
            <person name="de Vries R.P."/>
            <person name="Ferreira P."/>
            <person name="Findley K."/>
            <person name="Foster B."/>
            <person name="Gaskell J."/>
            <person name="Glotzer D."/>
            <person name="Gorecki P."/>
            <person name="Heitman J."/>
            <person name="Hesse C."/>
            <person name="Hori C."/>
            <person name="Igarashi K."/>
            <person name="Jurgens J.A."/>
            <person name="Kallen N."/>
            <person name="Kersten P."/>
            <person name="Kohler A."/>
            <person name="Kuees U."/>
            <person name="Kumar T.K.A."/>
            <person name="Kuo A."/>
            <person name="LaButti K."/>
            <person name="Larrondo L.F."/>
            <person name="Lindquist E."/>
            <person name="Ling A."/>
            <person name="Lombard V."/>
            <person name="Lucas S."/>
            <person name="Lundell T."/>
            <person name="Martin R."/>
            <person name="McLaughlin D.J."/>
            <person name="Morgenstern I."/>
            <person name="Morin E."/>
            <person name="Murat C."/>
            <person name="Nagy L.G."/>
            <person name="Nolan M."/>
            <person name="Ohm R.A."/>
            <person name="Patyshakuliyeva A."/>
            <person name="Rokas A."/>
            <person name="Ruiz-Duenas F.J."/>
            <person name="Sabat G."/>
            <person name="Salamov A."/>
            <person name="Samejima M."/>
            <person name="Schmutz J."/>
            <person name="Slot J.C."/>
            <person name="St John F."/>
            <person name="Stenlid J."/>
            <person name="Sun H."/>
            <person name="Sun S."/>
            <person name="Syed K."/>
            <person name="Tsang A."/>
            <person name="Wiebenga A."/>
            <person name="Young D."/>
            <person name="Pisabarro A."/>
            <person name="Eastwood D.C."/>
            <person name="Martin F."/>
            <person name="Cullen D."/>
            <person name="Grigoriev I.V."/>
            <person name="Hibbett D.S."/>
        </authorList>
    </citation>
    <scope>NUCLEOTIDE SEQUENCE [LARGE SCALE GENOMIC DNA]</scope>
    <source>
        <strain evidence="4">RWD-64-598 SS2</strain>
    </source>
</reference>
<protein>
    <recommendedName>
        <fullName evidence="2">CSN8/PSMD8/EIF3K domain-containing protein</fullName>
    </recommendedName>
</protein>
<dbReference type="RefSeq" id="XP_007764523.1">
    <property type="nucleotide sequence ID" value="XM_007766333.1"/>
</dbReference>
<dbReference type="EMBL" id="JH711574">
    <property type="protein sequence ID" value="EIW84845.1"/>
    <property type="molecule type" value="Genomic_DNA"/>
</dbReference>
<dbReference type="AlphaFoldDB" id="A0A5M3N1R3"/>
<comment type="caution">
    <text evidence="3">The sequence shown here is derived from an EMBL/GenBank/DDBJ whole genome shotgun (WGS) entry which is preliminary data.</text>
</comment>
<organism evidence="3 4">
    <name type="scientific">Coniophora puteana (strain RWD-64-598)</name>
    <name type="common">Brown rot fungus</name>
    <dbReference type="NCBI Taxonomy" id="741705"/>
    <lineage>
        <taxon>Eukaryota</taxon>
        <taxon>Fungi</taxon>
        <taxon>Dikarya</taxon>
        <taxon>Basidiomycota</taxon>
        <taxon>Agaricomycotina</taxon>
        <taxon>Agaricomycetes</taxon>
        <taxon>Agaricomycetidae</taxon>
        <taxon>Boletales</taxon>
        <taxon>Coniophorineae</taxon>
        <taxon>Coniophoraceae</taxon>
        <taxon>Coniophora</taxon>
    </lineage>
</organism>
<feature type="domain" description="CSN8/PSMD8/EIF3K" evidence="2">
    <location>
        <begin position="109"/>
        <end position="252"/>
    </location>
</feature>
<gene>
    <name evidence="3" type="ORF">CONPUDRAFT_162170</name>
</gene>
<dbReference type="InterPro" id="IPR033464">
    <property type="entry name" value="CSN8_PSD8_EIF3K"/>
</dbReference>
<feature type="compositionally biased region" description="Low complexity" evidence="1">
    <location>
        <begin position="23"/>
        <end position="65"/>
    </location>
</feature>
<dbReference type="OMA" id="LASEKQW"/>
<keyword evidence="4" id="KW-1185">Reference proteome</keyword>
<dbReference type="Gene3D" id="1.25.40.990">
    <property type="match status" value="1"/>
</dbReference>
<sequence length="287" mass="29949">MMQGGPPTPPPTSATEQLDAARDAALAGVASPQPATAAPGPPAATEGAPAVSQAQAGPAPAGAQGDVYQRTFPQIAALVSQGKYSEAAYVAEVTDLNVEGDASPSRLLVIAPLVLSYLIIDDLTPAHHALMRLPKLPSTALVSHPLTQALMRLLASTLERKYENIYARAQEIFLLSQQGHLADPNLAQLVASMSQTFVESFQQRTFTLLSKAFTSIPLSEAQAYLGMQQDQLLSIANAQGWKFDSATQILQPTAPTQIGTSAGSQGSSSLGTFGVVANGLSRLMTEA</sequence>
<evidence type="ECO:0000313" key="4">
    <source>
        <dbReference type="Proteomes" id="UP000053558"/>
    </source>
</evidence>
<evidence type="ECO:0000259" key="2">
    <source>
        <dbReference type="Pfam" id="PF10075"/>
    </source>
</evidence>
<feature type="compositionally biased region" description="Pro residues" evidence="1">
    <location>
        <begin position="1"/>
        <end position="12"/>
    </location>
</feature>
<dbReference type="OrthoDB" id="5351233at2759"/>
<feature type="region of interest" description="Disordered" evidence="1">
    <location>
        <begin position="1"/>
        <end position="65"/>
    </location>
</feature>
<evidence type="ECO:0000256" key="1">
    <source>
        <dbReference type="SAM" id="MobiDB-lite"/>
    </source>
</evidence>
<dbReference type="KEGG" id="cput:CONPUDRAFT_162170"/>
<proteinExistence type="predicted"/>
<name>A0A5M3N1R3_CONPW</name>